<dbReference type="Proteomes" id="UP000759131">
    <property type="component" value="Unassembled WGS sequence"/>
</dbReference>
<feature type="domain" description="F-box" evidence="2">
    <location>
        <begin position="493"/>
        <end position="522"/>
    </location>
</feature>
<dbReference type="InterPro" id="IPR032675">
    <property type="entry name" value="LRR_dom_sf"/>
</dbReference>
<feature type="region of interest" description="Disordered" evidence="1">
    <location>
        <begin position="1"/>
        <end position="26"/>
    </location>
</feature>
<proteinExistence type="predicted"/>
<dbReference type="AlphaFoldDB" id="A0A7R9L078"/>
<evidence type="ECO:0000256" key="1">
    <source>
        <dbReference type="SAM" id="MobiDB-lite"/>
    </source>
</evidence>
<reference evidence="3" key="1">
    <citation type="submission" date="2020-11" db="EMBL/GenBank/DDBJ databases">
        <authorList>
            <person name="Tran Van P."/>
        </authorList>
    </citation>
    <scope>NUCLEOTIDE SEQUENCE</scope>
</reference>
<name>A0A7R9L078_9ACAR</name>
<evidence type="ECO:0000259" key="2">
    <source>
        <dbReference type="Pfam" id="PF00646"/>
    </source>
</evidence>
<dbReference type="InterPro" id="IPR001810">
    <property type="entry name" value="F-box_dom"/>
</dbReference>
<feature type="non-terminal residue" evidence="3">
    <location>
        <position position="1"/>
    </location>
</feature>
<dbReference type="EMBL" id="OC866108">
    <property type="protein sequence ID" value="CAD7632772.1"/>
    <property type="molecule type" value="Genomic_DNA"/>
</dbReference>
<dbReference type="EMBL" id="CAJPIZ010011533">
    <property type="protein sequence ID" value="CAG2113202.1"/>
    <property type="molecule type" value="Genomic_DNA"/>
</dbReference>
<accession>A0A7R9L078</accession>
<dbReference type="Gene3D" id="3.80.10.10">
    <property type="entry name" value="Ribonuclease Inhibitor"/>
    <property type="match status" value="1"/>
</dbReference>
<keyword evidence="4" id="KW-1185">Reference proteome</keyword>
<evidence type="ECO:0000313" key="4">
    <source>
        <dbReference type="Proteomes" id="UP000759131"/>
    </source>
</evidence>
<sequence>MTQHMKHMKTSLETTDDGNEDKQQAKNSMDRFGDDLCALIVSYLSFEDRFRYECVSKQFQRTVFESVVDLTVEQRLMRQQKTRFSPNIELLTTIAKKCPNIQCIDFRGISPRDGTHIPEVLKRLRLIITEAVDEELLEPLKLCHRLTHLTLILHNMSEKLLDNCGKHWPRLHYLSIECLNFYTECLDHILSLPALQTVVFKYFQSEGLRDNAFEYFVSKATKLKKIEMNMEQQTKHKKTSLETTDDGNEDNIQHAMIYAKNSMDRFGDDLCALLVSYLHIEDCFKYESVSKQFQRTVFGSVVCIDFNDHFIQREDDISIFKTMNKIIKKCRNIQTIDFCFIEENNKYFLEVLAEILREFPNLREIYCNLSSNSNRWIRELAPLITLIGDIEMEAKESLIHCHRLSHLTDSDLSHVFDTTSGQLLAKNLLSFGLNGSHNNQQLSEFVSGNQSLTYMEQQTKHKKTSLETTDDGNEDNIQQPQMYAKNSMDRFGDDLCALLVSHLSIKDRFRLECVSKQFQRTVFRSVVCIDFSDYFIQRQDFPIFTTMNKIIKKCRNIQTIDFCDIHEN</sequence>
<dbReference type="SUPFAM" id="SSF52047">
    <property type="entry name" value="RNI-like"/>
    <property type="match status" value="1"/>
</dbReference>
<organism evidence="3">
    <name type="scientific">Medioppia subpectinata</name>
    <dbReference type="NCBI Taxonomy" id="1979941"/>
    <lineage>
        <taxon>Eukaryota</taxon>
        <taxon>Metazoa</taxon>
        <taxon>Ecdysozoa</taxon>
        <taxon>Arthropoda</taxon>
        <taxon>Chelicerata</taxon>
        <taxon>Arachnida</taxon>
        <taxon>Acari</taxon>
        <taxon>Acariformes</taxon>
        <taxon>Sarcoptiformes</taxon>
        <taxon>Oribatida</taxon>
        <taxon>Brachypylina</taxon>
        <taxon>Oppioidea</taxon>
        <taxon>Oppiidae</taxon>
        <taxon>Medioppia</taxon>
    </lineage>
</organism>
<feature type="domain" description="F-box" evidence="2">
    <location>
        <begin position="34"/>
        <end position="63"/>
    </location>
</feature>
<evidence type="ECO:0000313" key="3">
    <source>
        <dbReference type="EMBL" id="CAD7632772.1"/>
    </source>
</evidence>
<protein>
    <recommendedName>
        <fullName evidence="2">F-box domain-containing protein</fullName>
    </recommendedName>
</protein>
<dbReference type="Pfam" id="PF00646">
    <property type="entry name" value="F-box"/>
    <property type="match status" value="2"/>
</dbReference>
<gene>
    <name evidence="3" type="ORF">OSB1V03_LOCUS13174</name>
</gene>